<name>A0AAX3X745_9LACO</name>
<evidence type="ECO:0000313" key="2">
    <source>
        <dbReference type="Proteomes" id="UP001231316"/>
    </source>
</evidence>
<dbReference type="RefSeq" id="WP_157664631.1">
    <property type="nucleotide sequence ID" value="NZ_CP020858.1"/>
</dbReference>
<gene>
    <name evidence="1" type="ORF">QFE45_00210</name>
</gene>
<accession>A0AAX3X745</accession>
<dbReference type="AlphaFoldDB" id="A0AAX3X745"/>
<evidence type="ECO:0000313" key="1">
    <source>
        <dbReference type="EMBL" id="WII28610.1"/>
    </source>
</evidence>
<sequence length="53" mass="6394">MFFNFMKKVDVKKNFGYKEVSRKDLAKVNGGKRKKHRCRVYNNGMPTGMYRWC</sequence>
<reference evidence="1" key="1">
    <citation type="submission" date="2023-04" db="EMBL/GenBank/DDBJ databases">
        <title>Four porcine-derived lactic acid bacteria strains analyses and their evaluation as potential probiotics based on genomics.</title>
        <authorList>
            <person name="Niu D."/>
        </authorList>
    </citation>
    <scope>NUCLEOTIDE SEQUENCE</scope>
    <source>
        <strain evidence="1">ZSA5</strain>
    </source>
</reference>
<dbReference type="EMBL" id="CP123971">
    <property type="protein sequence ID" value="WII28610.1"/>
    <property type="molecule type" value="Genomic_DNA"/>
</dbReference>
<dbReference type="Proteomes" id="UP001231316">
    <property type="component" value="Chromosome"/>
</dbReference>
<organism evidence="1 2">
    <name type="scientific">Ligilactobacillus salivarius</name>
    <dbReference type="NCBI Taxonomy" id="1624"/>
    <lineage>
        <taxon>Bacteria</taxon>
        <taxon>Bacillati</taxon>
        <taxon>Bacillota</taxon>
        <taxon>Bacilli</taxon>
        <taxon>Lactobacillales</taxon>
        <taxon>Lactobacillaceae</taxon>
        <taxon>Ligilactobacillus</taxon>
    </lineage>
</organism>
<dbReference type="NCBIfam" id="NF038163">
    <property type="entry name" value="bactofencin_A"/>
    <property type="match status" value="1"/>
</dbReference>
<proteinExistence type="predicted"/>
<protein>
    <submittedName>
        <fullName evidence="1">Bactofencin A family cationic bacteriocin</fullName>
    </submittedName>
</protein>